<evidence type="ECO:0000256" key="3">
    <source>
        <dbReference type="ARBA" id="ARBA00022839"/>
    </source>
</evidence>
<dbReference type="FunFam" id="3.40.50.12390:FF:000002">
    <property type="entry name" value="5'-3' exoribonuclease 1"/>
    <property type="match status" value="1"/>
</dbReference>
<feature type="domain" description="5'-3' exoribonuclease 1 D1" evidence="10">
    <location>
        <begin position="714"/>
        <end position="899"/>
    </location>
</feature>
<dbReference type="Pfam" id="PF03159">
    <property type="entry name" value="XRN_N"/>
    <property type="match status" value="1"/>
</dbReference>
<evidence type="ECO:0000256" key="4">
    <source>
        <dbReference type="ARBA" id="ARBA00038299"/>
    </source>
</evidence>
<dbReference type="InterPro" id="IPR041412">
    <property type="entry name" value="Xrn1_helical"/>
</dbReference>
<evidence type="ECO:0000259" key="7">
    <source>
        <dbReference type="Pfam" id="PF03159"/>
    </source>
</evidence>
<dbReference type="Pfam" id="PF18334">
    <property type="entry name" value="XRN1_D2_D3"/>
    <property type="match status" value="1"/>
</dbReference>
<comment type="function">
    <text evidence="5">Multifunctional protein that exhibits several independent functions at different levels of the cellular processes. 5'-3' exonuclease component of the nonsense-mediated mRNA decay (NMD) which is a highly conserved mRNA degradation pathway, an RNA surveillance system whose role is to identify and rid cells of mRNA with premature termination codons and thus prevents accumulation of potentially harmful truncated proteins.</text>
</comment>
<evidence type="ECO:0000313" key="12">
    <source>
        <dbReference type="EMBL" id="CDP38076.1"/>
    </source>
</evidence>
<proteinExistence type="inferred from homology"/>
<evidence type="ECO:0000256" key="6">
    <source>
        <dbReference type="SAM" id="MobiDB-lite"/>
    </source>
</evidence>
<feature type="compositionally biased region" description="Basic and acidic residues" evidence="6">
    <location>
        <begin position="1231"/>
        <end position="1241"/>
    </location>
</feature>
<feature type="domain" description="Xrn1 helical" evidence="8">
    <location>
        <begin position="271"/>
        <end position="673"/>
    </location>
</feature>
<dbReference type="Pfam" id="PF18332">
    <property type="entry name" value="XRN1_D1"/>
    <property type="match status" value="1"/>
</dbReference>
<dbReference type="InterPro" id="IPR014722">
    <property type="entry name" value="Rib_uL2_dom2"/>
</dbReference>
<dbReference type="InterPro" id="IPR040992">
    <property type="entry name" value="XRN1_D1"/>
</dbReference>
<feature type="compositionally biased region" description="Low complexity" evidence="6">
    <location>
        <begin position="1430"/>
        <end position="1440"/>
    </location>
</feature>
<dbReference type="GO" id="GO:0000184">
    <property type="term" value="P:nuclear-transcribed mRNA catabolic process, nonsense-mediated decay"/>
    <property type="evidence" value="ECO:0007669"/>
    <property type="project" value="UniProtKB-KW"/>
</dbReference>
<feature type="domain" description="Exoribonuclease Xrn1 D2/D3" evidence="11">
    <location>
        <begin position="903"/>
        <end position="1121"/>
    </location>
</feature>
<dbReference type="Gene3D" id="2.30.30.30">
    <property type="match status" value="1"/>
</dbReference>
<evidence type="ECO:0000256" key="2">
    <source>
        <dbReference type="ARBA" id="ARBA00022801"/>
    </source>
</evidence>
<keyword evidence="1 5" id="KW-0540">Nuclease</keyword>
<keyword evidence="5" id="KW-0866">Nonsense-mediated mRNA decay</keyword>
<dbReference type="InterPro" id="IPR047007">
    <property type="entry name" value="XRN1_D1_sf"/>
</dbReference>
<dbReference type="Gene3D" id="2.30.30.750">
    <property type="match status" value="1"/>
</dbReference>
<keyword evidence="2 5" id="KW-0378">Hydrolase</keyword>
<feature type="compositionally biased region" description="Low complexity" evidence="6">
    <location>
        <begin position="1249"/>
        <end position="1261"/>
    </location>
</feature>
<feature type="domain" description="Xrn1 N-terminal" evidence="7">
    <location>
        <begin position="1"/>
        <end position="226"/>
    </location>
</feature>
<dbReference type="Gene3D" id="3.40.50.12390">
    <property type="match status" value="2"/>
</dbReference>
<name>A0A060TFW6_BLAAD</name>
<accession>A0A060TFW6</accession>
<keyword evidence="5" id="KW-0694">RNA-binding</keyword>
<dbReference type="PANTHER" id="PTHR12341:SF7">
    <property type="entry name" value="5'-3' EXORIBONUCLEASE 1"/>
    <property type="match status" value="1"/>
</dbReference>
<feature type="compositionally biased region" description="Basic residues" evidence="6">
    <location>
        <begin position="1462"/>
        <end position="1484"/>
    </location>
</feature>
<dbReference type="GO" id="GO:0005634">
    <property type="term" value="C:nucleus"/>
    <property type="evidence" value="ECO:0007669"/>
    <property type="project" value="TreeGrafter"/>
</dbReference>
<dbReference type="CDD" id="cd18673">
    <property type="entry name" value="PIN_XRN1-2-like"/>
    <property type="match status" value="1"/>
</dbReference>
<evidence type="ECO:0000259" key="11">
    <source>
        <dbReference type="Pfam" id="PF18334"/>
    </source>
</evidence>
<organism evidence="12">
    <name type="scientific">Blastobotrys adeninivorans</name>
    <name type="common">Yeast</name>
    <name type="synonym">Arxula adeninivorans</name>
    <dbReference type="NCBI Taxonomy" id="409370"/>
    <lineage>
        <taxon>Eukaryota</taxon>
        <taxon>Fungi</taxon>
        <taxon>Dikarya</taxon>
        <taxon>Ascomycota</taxon>
        <taxon>Saccharomycotina</taxon>
        <taxon>Dipodascomycetes</taxon>
        <taxon>Dipodascales</taxon>
        <taxon>Trichomonascaceae</taxon>
        <taxon>Blastobotrys</taxon>
    </lineage>
</organism>
<keyword evidence="5" id="KW-0963">Cytoplasm</keyword>
<dbReference type="PhylomeDB" id="A0A060TFW6"/>
<feature type="compositionally biased region" description="Basic residues" evidence="6">
    <location>
        <begin position="1349"/>
        <end position="1359"/>
    </location>
</feature>
<feature type="region of interest" description="Disordered" evidence="6">
    <location>
        <begin position="1325"/>
        <end position="1484"/>
    </location>
</feature>
<dbReference type="Gene3D" id="3.30.1370.250">
    <property type="match status" value="1"/>
</dbReference>
<feature type="compositionally biased region" description="Pro residues" evidence="6">
    <location>
        <begin position="1409"/>
        <end position="1425"/>
    </location>
</feature>
<dbReference type="PIRSF" id="PIRSF006743">
    <property type="entry name" value="Exonuclease_Xnr1"/>
    <property type="match status" value="1"/>
</dbReference>
<dbReference type="InterPro" id="IPR027073">
    <property type="entry name" value="5_3_exoribonuclease"/>
</dbReference>
<evidence type="ECO:0000256" key="5">
    <source>
        <dbReference type="PIRNR" id="PIRNR006743"/>
    </source>
</evidence>
<dbReference type="InterPro" id="IPR047008">
    <property type="entry name" value="XRN1_SH3_sf"/>
</dbReference>
<dbReference type="EMBL" id="HG937694">
    <property type="protein sequence ID" value="CDP38076.1"/>
    <property type="molecule type" value="Genomic_DNA"/>
</dbReference>
<dbReference type="InterPro" id="IPR004859">
    <property type="entry name" value="Xrn1_N"/>
</dbReference>
<dbReference type="InterPro" id="IPR041385">
    <property type="entry name" value="SH3_12"/>
</dbReference>
<dbReference type="InterPro" id="IPR041106">
    <property type="entry name" value="XRN1_D2_D3"/>
</dbReference>
<comment type="similarity">
    <text evidence="4 5">Belongs to the 5'-3' exonuclease family.</text>
</comment>
<feature type="domain" description="5'-3' exoribonuclease 1 SH3-like" evidence="9">
    <location>
        <begin position="1148"/>
        <end position="1218"/>
    </location>
</feature>
<dbReference type="Pfam" id="PF18129">
    <property type="entry name" value="SH3_12"/>
    <property type="match status" value="1"/>
</dbReference>
<gene>
    <name evidence="12" type="ORF">GNLVRS02_ARAD1D26334g</name>
</gene>
<dbReference type="InterPro" id="IPR016494">
    <property type="entry name" value="5_3_exoribonuclease_1"/>
</dbReference>
<feature type="compositionally biased region" description="Pro residues" evidence="6">
    <location>
        <begin position="1374"/>
        <end position="1401"/>
    </location>
</feature>
<dbReference type="GO" id="GO:0016075">
    <property type="term" value="P:rRNA catabolic process"/>
    <property type="evidence" value="ECO:0007669"/>
    <property type="project" value="TreeGrafter"/>
</dbReference>
<reference evidence="12" key="2">
    <citation type="submission" date="2014-06" db="EMBL/GenBank/DDBJ databases">
        <title>The complete genome of Blastobotrys (Arxula) adeninivorans LS3 - a yeast of biotechnological interest.</title>
        <authorList>
            <person name="Kunze G."/>
            <person name="Gaillardin C."/>
            <person name="Czernicka M."/>
            <person name="Durrens P."/>
            <person name="Martin T."/>
            <person name="Boer E."/>
            <person name="Gabaldon T."/>
            <person name="Cruz J."/>
            <person name="Talla E."/>
            <person name="Marck C."/>
            <person name="Goffeau A."/>
            <person name="Barbe V."/>
            <person name="Baret P."/>
            <person name="Baronian K."/>
            <person name="Beier S."/>
            <person name="Bleykasten C."/>
            <person name="Bode R."/>
            <person name="Casaregola S."/>
            <person name="Despons L."/>
            <person name="Fairhead C."/>
            <person name="Giersberg M."/>
            <person name="Gierski P."/>
            <person name="Hahnel U."/>
            <person name="Hartmann A."/>
            <person name="Jankowska D."/>
            <person name="Jubin C."/>
            <person name="Jung P."/>
            <person name="Lafontaine I."/>
            <person name="Leh-Louis V."/>
            <person name="Lemaire M."/>
            <person name="Marcet-Houben M."/>
            <person name="Mascher M."/>
            <person name="Morel G."/>
            <person name="Richard G.-F."/>
            <person name="Riechen J."/>
            <person name="Sacerdot C."/>
            <person name="Sarkar A."/>
            <person name="Savel G."/>
            <person name="Schacherer J."/>
            <person name="Sherman D."/>
            <person name="Straub M.-L."/>
            <person name="Stein N."/>
            <person name="Thierry A."/>
            <person name="Trautwein-Schult A."/>
            <person name="Westhof E."/>
            <person name="Worch S."/>
            <person name="Dujon B."/>
            <person name="Souciet J.-L."/>
            <person name="Wincker P."/>
            <person name="Scholz U."/>
            <person name="Neuveglise N."/>
        </authorList>
    </citation>
    <scope>NUCLEOTIDE SEQUENCE</scope>
    <source>
        <strain evidence="12">LS3</strain>
    </source>
</reference>
<evidence type="ECO:0000259" key="10">
    <source>
        <dbReference type="Pfam" id="PF18332"/>
    </source>
</evidence>
<dbReference type="Gene3D" id="2.170.260.40">
    <property type="match status" value="1"/>
</dbReference>
<evidence type="ECO:0000259" key="9">
    <source>
        <dbReference type="Pfam" id="PF18129"/>
    </source>
</evidence>
<dbReference type="EC" id="3.1.13.-" evidence="5"/>
<dbReference type="GO" id="GO:0005737">
    <property type="term" value="C:cytoplasm"/>
    <property type="evidence" value="ECO:0007669"/>
    <property type="project" value="UniProtKB-SubCell"/>
</dbReference>
<feature type="region of interest" description="Disordered" evidence="6">
    <location>
        <begin position="1222"/>
        <end position="1285"/>
    </location>
</feature>
<dbReference type="Pfam" id="PF17846">
    <property type="entry name" value="XRN_M"/>
    <property type="match status" value="1"/>
</dbReference>
<comment type="subcellular location">
    <subcellularLocation>
        <location evidence="5">Cytoplasm</location>
    </subcellularLocation>
</comment>
<keyword evidence="3 5" id="KW-0269">Exonuclease</keyword>
<sequence length="1484" mass="166454">MGIPKFFRYVSERWPLISQLVNESQVPEFDNLYLDMNSILHTCTHKDSDATHFLTEEQMFVNIFNYIEHLFDLIRPKQMFFMAIDGVAPRAKMNQQRARRFRTALDAENARKKAIAEGLTLPTEEPFDSNAITPGTEFMEKLTLQLKYFINRKVSEDSTWQNIEIVLSGHEVPGEGEHKIMEQIRIARSRPDYNSNTRHCLYGLDADLIMLGLLSHDPHFALLREEVTFGRPAKKAKELTEQRFFLLHLSLVREYLELEFDDVKDSTPFTFDFERALDDFILINYFVGNDFLPELPSLLINEGAIPVIIQTYKNALGKMDGYLTEQGHINFERLGVWLDEMTKFELERFEKGAIDAQWMNEDLDSVSLKSLDNPKLTLTPKEKELLRFVKPFILKCYHSDKPVLDENEDPPSIELPQWASDEGLDFLRALGPKTSMLLVPNDESISLVLDVDGIPDNMTEEEEESRLLEVNRVLKRYETAPVVDQDTKESKKEIYSAKFKNWKNKYYKDKFKVTVDDEDAIRDVAENYLEGLQWVLYYYYTGIPSWGWYFRYHYAPCISDMKLGLKKAVKFDLGKPFRPFEQLMGVLPSRSKALVPAVYRPLMYEETSPILDFYPHNFELDMNGKKNDWEAVVKIPFVDENRLLKAMEPKEALLTAGEKKRNSFGNNVQFVFNPQVDTVYPSSLPGVFLDIPHCHCIEVTLDKPSLEGRSIRFGLGDNVKLGANALAGFPSLKTIPFDFELKKSAVHVFQQPSRNDSIILSLKNIFAGEGSLELAEKLLGNSVYIGWPFLTEAKVVAISDELMRYERSHGKVANIPHDSKGLETWKKTKNRFAESYGKKGTNIGKVEFLVHVKKLKGLKRTIDGAYEKEFEGPEAEEHDFALQIIVEEVANEDERFKERPSVPIKEEFPLDSQAVFLGPAGYGNPVTIIGHHPDKVDIKLMKLERPETRLGLGQAAFERKNFRYFPSFEVAKVLGLHPLALSKITSQYMVTVDNKKYDIGLSLKFEAKRLKVLGYSRRGLRGWEFSTKTIELIKEYRASFPNVFEAVVRHTSSGIPDMAALLGVEANEARSVLDNVRRWIKSHTVEQPQFEAVALESDGLTVESVRAIEQKIITYFDTPEPVKVVRLNNIPRGALLAPSLAYHQLRSQRFALGDRVVSALNFGKVKLFSRGTVVGINSQTTKVTLDVLFDHEFDAGNTLGGRGETKRGLTVDAGSVVNLTDPQLVYHSKKSKEQYGKDTRARAPGQKKPVPAAPANAPPSAWKQKPANANTGRNGPANGPGKGSVRIMKRPAEQQTQVSEQNGTEKDQGSKDLLALLKGQSDANANANANADSANGVKENGQNEDPFKKIGKNKAKNKSKNNVFGAVYGSYMGAPPPPPPPGGFMPPPPPPGPGGVAPYPPISQFQGFMPPPPPPPGGMPFPPAPVGYDAEASAELLAALNINQDQPGEKIPSGPASGRGRGNGRGRGRGGRGRGRGRGGRGNN</sequence>
<dbReference type="GO" id="GO:0004534">
    <property type="term" value="F:5'-3' RNA exonuclease activity"/>
    <property type="evidence" value="ECO:0007669"/>
    <property type="project" value="TreeGrafter"/>
</dbReference>
<feature type="compositionally biased region" description="Low complexity" evidence="6">
    <location>
        <begin position="1325"/>
        <end position="1335"/>
    </location>
</feature>
<dbReference type="PANTHER" id="PTHR12341">
    <property type="entry name" value="5'-&gt;3' EXORIBONUCLEASE"/>
    <property type="match status" value="1"/>
</dbReference>
<reference evidence="12" key="1">
    <citation type="submission" date="2014-02" db="EMBL/GenBank/DDBJ databases">
        <authorList>
            <person name="Genoscope - CEA"/>
        </authorList>
    </citation>
    <scope>NUCLEOTIDE SEQUENCE</scope>
    <source>
        <strain evidence="12">LS3</strain>
    </source>
</reference>
<dbReference type="Gene3D" id="1.25.40.1050">
    <property type="match status" value="1"/>
</dbReference>
<evidence type="ECO:0000259" key="8">
    <source>
        <dbReference type="Pfam" id="PF17846"/>
    </source>
</evidence>
<evidence type="ECO:0000256" key="1">
    <source>
        <dbReference type="ARBA" id="ARBA00022722"/>
    </source>
</evidence>
<protein>
    <recommendedName>
        <fullName evidence="5">5'-3' exoribonuclease 1</fullName>
        <ecNumber evidence="5">3.1.13.-</ecNumber>
    </recommendedName>
</protein>
<dbReference type="GO" id="GO:0003723">
    <property type="term" value="F:RNA binding"/>
    <property type="evidence" value="ECO:0007669"/>
    <property type="project" value="UniProtKB-KW"/>
</dbReference>